<comment type="caution">
    <text evidence="1">The sequence shown here is derived from an EMBL/GenBank/DDBJ whole genome shotgun (WGS) entry which is preliminary data.</text>
</comment>
<sequence length="75" mass="8551">MKSGKLIGGNKISLNDRIPFFSYPLTAYKNEFIGAISPQAINHYLSENEEKRKNNTLFDQLDSDSNPIVIKYTLK</sequence>
<accession>A0A644XNA4</accession>
<proteinExistence type="predicted"/>
<gene>
    <name evidence="1" type="ORF">SDC9_64057</name>
</gene>
<name>A0A644XNA4_9ZZZZ</name>
<protein>
    <submittedName>
        <fullName evidence="1">Uncharacterized protein</fullName>
    </submittedName>
</protein>
<evidence type="ECO:0000313" key="1">
    <source>
        <dbReference type="EMBL" id="MPM17660.1"/>
    </source>
</evidence>
<dbReference type="AlphaFoldDB" id="A0A644XNA4"/>
<reference evidence="1" key="1">
    <citation type="submission" date="2019-08" db="EMBL/GenBank/DDBJ databases">
        <authorList>
            <person name="Kucharzyk K."/>
            <person name="Murdoch R.W."/>
            <person name="Higgins S."/>
            <person name="Loffler F."/>
        </authorList>
    </citation>
    <scope>NUCLEOTIDE SEQUENCE</scope>
</reference>
<organism evidence="1">
    <name type="scientific">bioreactor metagenome</name>
    <dbReference type="NCBI Taxonomy" id="1076179"/>
    <lineage>
        <taxon>unclassified sequences</taxon>
        <taxon>metagenomes</taxon>
        <taxon>ecological metagenomes</taxon>
    </lineage>
</organism>
<dbReference type="EMBL" id="VSSQ01002838">
    <property type="protein sequence ID" value="MPM17660.1"/>
    <property type="molecule type" value="Genomic_DNA"/>
</dbReference>